<protein>
    <submittedName>
        <fullName evidence="1">Uncharacterized protein</fullName>
    </submittedName>
</protein>
<dbReference type="Proteomes" id="UP000623467">
    <property type="component" value="Unassembled WGS sequence"/>
</dbReference>
<evidence type="ECO:0000313" key="2">
    <source>
        <dbReference type="Proteomes" id="UP000623467"/>
    </source>
</evidence>
<dbReference type="AlphaFoldDB" id="A0A8H6Y503"/>
<gene>
    <name evidence="1" type="ORF">MSAN_01528300</name>
</gene>
<reference evidence="1" key="1">
    <citation type="submission" date="2020-05" db="EMBL/GenBank/DDBJ databases">
        <title>Mycena genomes resolve the evolution of fungal bioluminescence.</title>
        <authorList>
            <person name="Tsai I.J."/>
        </authorList>
    </citation>
    <scope>NUCLEOTIDE SEQUENCE</scope>
    <source>
        <strain evidence="1">160909Yilan</strain>
    </source>
</reference>
<sequence>MLLVSSPRAASGGGSLEVAALSFGATTSKSASGELSGSPRGLVYIITVSSDTGTLSKFDLLASAAAELASAGTVPFLAVISDALWSWQTENKNSSTEQEI</sequence>
<name>A0A8H6Y503_9AGAR</name>
<evidence type="ECO:0000313" key="1">
    <source>
        <dbReference type="EMBL" id="KAF7353393.1"/>
    </source>
</evidence>
<comment type="caution">
    <text evidence="1">The sequence shown here is derived from an EMBL/GenBank/DDBJ whole genome shotgun (WGS) entry which is preliminary data.</text>
</comment>
<dbReference type="EMBL" id="JACAZH010000012">
    <property type="protein sequence ID" value="KAF7353393.1"/>
    <property type="molecule type" value="Genomic_DNA"/>
</dbReference>
<organism evidence="1 2">
    <name type="scientific">Mycena sanguinolenta</name>
    <dbReference type="NCBI Taxonomy" id="230812"/>
    <lineage>
        <taxon>Eukaryota</taxon>
        <taxon>Fungi</taxon>
        <taxon>Dikarya</taxon>
        <taxon>Basidiomycota</taxon>
        <taxon>Agaricomycotina</taxon>
        <taxon>Agaricomycetes</taxon>
        <taxon>Agaricomycetidae</taxon>
        <taxon>Agaricales</taxon>
        <taxon>Marasmiineae</taxon>
        <taxon>Mycenaceae</taxon>
        <taxon>Mycena</taxon>
    </lineage>
</organism>
<accession>A0A8H6Y503</accession>
<keyword evidence="2" id="KW-1185">Reference proteome</keyword>
<proteinExistence type="predicted"/>